<comment type="subcellular location">
    <subcellularLocation>
        <location evidence="1">Cell membrane</location>
        <topology evidence="1">Multi-pass membrane protein</topology>
    </subcellularLocation>
</comment>
<dbReference type="AlphaFoldDB" id="A0A2T1LUG9"/>
<feature type="transmembrane region" description="Helical" evidence="7">
    <location>
        <begin position="194"/>
        <end position="212"/>
    </location>
</feature>
<evidence type="ECO:0000313" key="9">
    <source>
        <dbReference type="Proteomes" id="UP000239001"/>
    </source>
</evidence>
<comment type="similarity">
    <text evidence="2">Belongs to the UPF0718 family.</text>
</comment>
<evidence type="ECO:0000256" key="4">
    <source>
        <dbReference type="ARBA" id="ARBA00022692"/>
    </source>
</evidence>
<dbReference type="EMBL" id="PXOH01000022">
    <property type="protein sequence ID" value="PSF35183.1"/>
    <property type="molecule type" value="Genomic_DNA"/>
</dbReference>
<feature type="transmembrane region" description="Helical" evidence="7">
    <location>
        <begin position="224"/>
        <end position="241"/>
    </location>
</feature>
<keyword evidence="5 7" id="KW-1133">Transmembrane helix</keyword>
<evidence type="ECO:0000256" key="7">
    <source>
        <dbReference type="SAM" id="Phobius"/>
    </source>
</evidence>
<evidence type="ECO:0000313" key="8">
    <source>
        <dbReference type="EMBL" id="PSF35183.1"/>
    </source>
</evidence>
<protein>
    <submittedName>
        <fullName evidence="8">Permease</fullName>
    </submittedName>
</protein>
<sequence length="311" mass="34822">MYLTEQAITLFFTLLVTALPWLLFGVIVSSGLLVFLPKQKLANLLPRNRIIGAILGSCLGLIISVTQYGNIPVARRLLLQGVPLSIVFSFLVAAPTINPVVIWLTYKALPDFNNFLFYRVLATGIIAIAVGIIFSFSRDKSIIFDETESLSYTRSTLLKTGTFLVNDPQNDLEKPKNSSLKLFLSNFIRESIELGTWLVFGCAIASIVHTFLPQIQMMQWGQNTISQILIMLLLGFLLSLGSPYNSFVLYPILSNLLPGAWLSFLLFSSVIDLKGFNLLITVFHPKVVLYLILLLFLFTLFFSLIFGYYLA</sequence>
<dbReference type="RefSeq" id="WP_106458220.1">
    <property type="nucleotide sequence ID" value="NZ_PXOH01000022.1"/>
</dbReference>
<reference evidence="8 9" key="2">
    <citation type="submission" date="2018-03" db="EMBL/GenBank/DDBJ databases">
        <authorList>
            <person name="Keele B.F."/>
        </authorList>
    </citation>
    <scope>NUCLEOTIDE SEQUENCE [LARGE SCALE GENOMIC DNA]</scope>
    <source>
        <strain evidence="8 9">CCALA 016</strain>
    </source>
</reference>
<organism evidence="8 9">
    <name type="scientific">Aphanothece hegewaldii CCALA 016</name>
    <dbReference type="NCBI Taxonomy" id="2107694"/>
    <lineage>
        <taxon>Bacteria</taxon>
        <taxon>Bacillati</taxon>
        <taxon>Cyanobacteriota</taxon>
        <taxon>Cyanophyceae</taxon>
        <taxon>Oscillatoriophycideae</taxon>
        <taxon>Chroococcales</taxon>
        <taxon>Aphanothecaceae</taxon>
        <taxon>Aphanothece</taxon>
    </lineage>
</organism>
<keyword evidence="6 7" id="KW-0472">Membrane</keyword>
<dbReference type="InterPro" id="IPR005524">
    <property type="entry name" value="DUF318"/>
</dbReference>
<name>A0A2T1LUG9_9CHRO</name>
<evidence type="ECO:0000256" key="5">
    <source>
        <dbReference type="ARBA" id="ARBA00022989"/>
    </source>
</evidence>
<evidence type="ECO:0000256" key="2">
    <source>
        <dbReference type="ARBA" id="ARBA00006386"/>
    </source>
</evidence>
<evidence type="ECO:0000256" key="3">
    <source>
        <dbReference type="ARBA" id="ARBA00022475"/>
    </source>
</evidence>
<feature type="transmembrane region" description="Helical" evidence="7">
    <location>
        <begin position="287"/>
        <end position="310"/>
    </location>
</feature>
<dbReference type="Pfam" id="PF03773">
    <property type="entry name" value="ArsP_1"/>
    <property type="match status" value="1"/>
</dbReference>
<keyword evidence="9" id="KW-1185">Reference proteome</keyword>
<evidence type="ECO:0000256" key="1">
    <source>
        <dbReference type="ARBA" id="ARBA00004651"/>
    </source>
</evidence>
<feature type="transmembrane region" description="Helical" evidence="7">
    <location>
        <begin position="12"/>
        <end position="36"/>
    </location>
</feature>
<dbReference type="PANTHER" id="PTHR34184:SF4">
    <property type="entry name" value="UPF0718 PROTEIN YCGR"/>
    <property type="match status" value="1"/>
</dbReference>
<accession>A0A2T1LUG9</accession>
<dbReference type="GO" id="GO:0005886">
    <property type="term" value="C:plasma membrane"/>
    <property type="evidence" value="ECO:0007669"/>
    <property type="project" value="UniProtKB-SubCell"/>
</dbReference>
<feature type="transmembrane region" description="Helical" evidence="7">
    <location>
        <begin position="81"/>
        <end position="104"/>
    </location>
</feature>
<dbReference type="Proteomes" id="UP000239001">
    <property type="component" value="Unassembled WGS sequence"/>
</dbReference>
<keyword evidence="3" id="KW-1003">Cell membrane</keyword>
<evidence type="ECO:0000256" key="6">
    <source>
        <dbReference type="ARBA" id="ARBA00023136"/>
    </source>
</evidence>
<reference evidence="8 9" key="1">
    <citation type="submission" date="2018-03" db="EMBL/GenBank/DDBJ databases">
        <title>The ancient ancestry and fast evolution of plastids.</title>
        <authorList>
            <person name="Moore K.R."/>
            <person name="Magnabosco C."/>
            <person name="Momper L."/>
            <person name="Gold D.A."/>
            <person name="Bosak T."/>
            <person name="Fournier G.P."/>
        </authorList>
    </citation>
    <scope>NUCLEOTIDE SEQUENCE [LARGE SCALE GENOMIC DNA]</scope>
    <source>
        <strain evidence="8 9">CCALA 016</strain>
    </source>
</reference>
<feature type="transmembrane region" description="Helical" evidence="7">
    <location>
        <begin position="116"/>
        <end position="136"/>
    </location>
</feature>
<keyword evidence="4 7" id="KW-0812">Transmembrane</keyword>
<comment type="caution">
    <text evidence="8">The sequence shown here is derived from an EMBL/GenBank/DDBJ whole genome shotgun (WGS) entry which is preliminary data.</text>
</comment>
<gene>
    <name evidence="8" type="ORF">C7H19_17535</name>
</gene>
<dbReference type="InterPro" id="IPR052923">
    <property type="entry name" value="UPF0718"/>
</dbReference>
<dbReference type="OrthoDB" id="425556at2"/>
<dbReference type="PANTHER" id="PTHR34184">
    <property type="entry name" value="UPF0718 PROTEIN YCGR"/>
    <property type="match status" value="1"/>
</dbReference>
<proteinExistence type="inferred from homology"/>
<feature type="transmembrane region" description="Helical" evidence="7">
    <location>
        <begin position="48"/>
        <end position="69"/>
    </location>
</feature>